<dbReference type="InParanoid" id="A0A1J7INY8"/>
<protein>
    <recommendedName>
        <fullName evidence="3 7">UDP-N-acetylglucosamine transferase subunit ALG13</fullName>
        <ecNumber evidence="2 7">2.4.1.141</ecNumber>
    </recommendedName>
    <alternativeName>
        <fullName evidence="5 7">Asparagine-linked glycosylation protein 13</fullName>
    </alternativeName>
</protein>
<dbReference type="GO" id="GO:0043541">
    <property type="term" value="C:UDP-N-acetylglucosamine transferase complex"/>
    <property type="evidence" value="ECO:0007669"/>
    <property type="project" value="TreeGrafter"/>
</dbReference>
<evidence type="ECO:0000256" key="2">
    <source>
        <dbReference type="ARBA" id="ARBA00012614"/>
    </source>
</evidence>
<dbReference type="PANTHER" id="PTHR47043:SF1">
    <property type="entry name" value="UDP-N-ACETYLGLUCOSAMINE TRANSFERASE SUBUNIT ALG13"/>
    <property type="match status" value="1"/>
</dbReference>
<dbReference type="FunCoup" id="A0A1J7INY8">
    <property type="interactions" value="318"/>
</dbReference>
<evidence type="ECO:0000256" key="7">
    <source>
        <dbReference type="RuleBase" id="RU362128"/>
    </source>
</evidence>
<dbReference type="Gene3D" id="3.40.50.2000">
    <property type="entry name" value="Glycogen Phosphorylase B"/>
    <property type="match status" value="1"/>
</dbReference>
<dbReference type="EC" id="2.4.1.141" evidence="2 7"/>
<keyword evidence="7" id="KW-0328">Glycosyltransferase</keyword>
<keyword evidence="7" id="KW-0808">Transferase</keyword>
<evidence type="ECO:0000313" key="10">
    <source>
        <dbReference type="Proteomes" id="UP000182658"/>
    </source>
</evidence>
<evidence type="ECO:0000256" key="5">
    <source>
        <dbReference type="ARBA" id="ARBA00032061"/>
    </source>
</evidence>
<dbReference type="OrthoDB" id="20273at2759"/>
<evidence type="ECO:0000259" key="8">
    <source>
        <dbReference type="Pfam" id="PF04101"/>
    </source>
</evidence>
<evidence type="ECO:0000256" key="4">
    <source>
        <dbReference type="ARBA" id="ARBA00024804"/>
    </source>
</evidence>
<dbReference type="STRING" id="1408157.A0A1J7INY8"/>
<gene>
    <name evidence="7" type="primary">ALG13</name>
    <name evidence="9" type="ORF">CONLIGDRAFT_645224</name>
</gene>
<sequence length="241" mass="26746">MPAARLPRRCFVTTGSIASFRPLLEEVLSLRFLQALVDHGFDALEVQCGPDLAWFEAQLAHRRSPPPLRIEAMSWAEDIRENMLECRGEAGVRHAGVVIGHAGSGTIMEALRYECPLIIVPNPTLLDNHQTEIASEMAAQDLAVVGTLGRLHEALHISRVQTAKRNLDPPPAPYREPPFPIPETDRRTLIDWTLLTCYPGELTRIAQEKDLPRMSHGSMDTGVDSLDAYDRELALDALRSG</sequence>
<evidence type="ECO:0000256" key="6">
    <source>
        <dbReference type="ARBA" id="ARBA00048184"/>
    </source>
</evidence>
<keyword evidence="7" id="KW-0256">Endoplasmic reticulum</keyword>
<evidence type="ECO:0000256" key="1">
    <source>
        <dbReference type="ARBA" id="ARBA00011198"/>
    </source>
</evidence>
<dbReference type="GO" id="GO:0006488">
    <property type="term" value="P:dolichol-linked oligosaccharide biosynthetic process"/>
    <property type="evidence" value="ECO:0007669"/>
    <property type="project" value="TreeGrafter"/>
</dbReference>
<dbReference type="EMBL" id="KV875098">
    <property type="protein sequence ID" value="OIW29085.1"/>
    <property type="molecule type" value="Genomic_DNA"/>
</dbReference>
<comment type="function">
    <text evidence="4 7">Involved in protein N-glycosylation. Essential for the second step of the dolichol-linked oligosaccharide pathway.</text>
</comment>
<evidence type="ECO:0000313" key="9">
    <source>
        <dbReference type="EMBL" id="OIW29085.1"/>
    </source>
</evidence>
<dbReference type="Proteomes" id="UP000182658">
    <property type="component" value="Unassembled WGS sequence"/>
</dbReference>
<comment type="subcellular location">
    <subcellularLocation>
        <location evidence="7">Endoplasmic reticulum</location>
    </subcellularLocation>
</comment>
<dbReference type="InterPro" id="IPR052474">
    <property type="entry name" value="UDP-GlcNAc_transferase"/>
</dbReference>
<reference evidence="9 10" key="1">
    <citation type="submission" date="2016-10" db="EMBL/GenBank/DDBJ databases">
        <title>Draft genome sequence of Coniochaeta ligniaria NRRL30616, a lignocellulolytic fungus for bioabatement of inhibitors in plant biomass hydrolysates.</title>
        <authorList>
            <consortium name="DOE Joint Genome Institute"/>
            <person name="Jimenez D.J."/>
            <person name="Hector R.E."/>
            <person name="Riley R."/>
            <person name="Sun H."/>
            <person name="Grigoriev I.V."/>
            <person name="Van Elsas J.D."/>
            <person name="Nichols N.N."/>
        </authorList>
    </citation>
    <scope>NUCLEOTIDE SEQUENCE [LARGE SCALE GENOMIC DNA]</scope>
    <source>
        <strain evidence="9 10">NRRL 30616</strain>
    </source>
</reference>
<dbReference type="AlphaFoldDB" id="A0A1J7INY8"/>
<dbReference type="Pfam" id="PF04101">
    <property type="entry name" value="Glyco_tran_28_C"/>
    <property type="match status" value="1"/>
</dbReference>
<dbReference type="GO" id="GO:0004577">
    <property type="term" value="F:N-acetylglucosaminyldiphosphodolichol N-acetylglucosaminyltransferase activity"/>
    <property type="evidence" value="ECO:0007669"/>
    <property type="project" value="UniProtKB-EC"/>
</dbReference>
<dbReference type="SUPFAM" id="SSF53756">
    <property type="entry name" value="UDP-Glycosyltransferase/glycogen phosphorylase"/>
    <property type="match status" value="1"/>
</dbReference>
<keyword evidence="10" id="KW-1185">Reference proteome</keyword>
<feature type="domain" description="Glycosyl transferase family 28 C-terminal" evidence="8">
    <location>
        <begin position="10"/>
        <end position="142"/>
    </location>
</feature>
<comment type="catalytic activity">
    <reaction evidence="6">
        <text>an N-acetyl-alpha-D-glucosaminyl-diphospho-di-trans,poly-cis-dolichol + UDP-N-acetyl-alpha-D-glucosamine = an N,N'-diacetylchitobiosyl-diphospho-di-trans,poly-cis-dolichol + UDP + H(+)</text>
        <dbReference type="Rhea" id="RHEA:23380"/>
        <dbReference type="Rhea" id="RHEA-COMP:19507"/>
        <dbReference type="Rhea" id="RHEA-COMP:19510"/>
        <dbReference type="ChEBI" id="CHEBI:15378"/>
        <dbReference type="ChEBI" id="CHEBI:57269"/>
        <dbReference type="ChEBI" id="CHEBI:57705"/>
        <dbReference type="ChEBI" id="CHEBI:58223"/>
        <dbReference type="ChEBI" id="CHEBI:58427"/>
        <dbReference type="EC" id="2.4.1.141"/>
    </reaction>
</comment>
<organism evidence="9 10">
    <name type="scientific">Coniochaeta ligniaria NRRL 30616</name>
    <dbReference type="NCBI Taxonomy" id="1408157"/>
    <lineage>
        <taxon>Eukaryota</taxon>
        <taxon>Fungi</taxon>
        <taxon>Dikarya</taxon>
        <taxon>Ascomycota</taxon>
        <taxon>Pezizomycotina</taxon>
        <taxon>Sordariomycetes</taxon>
        <taxon>Sordariomycetidae</taxon>
        <taxon>Coniochaetales</taxon>
        <taxon>Coniochaetaceae</taxon>
        <taxon>Coniochaeta</taxon>
    </lineage>
</organism>
<accession>A0A1J7INY8</accession>
<dbReference type="PANTHER" id="PTHR47043">
    <property type="entry name" value="UDP-N-ACETYLGLUCOSAMINE TRANSFERASE SUBUNIT ALG13"/>
    <property type="match status" value="1"/>
</dbReference>
<evidence type="ECO:0000256" key="3">
    <source>
        <dbReference type="ARBA" id="ARBA00017468"/>
    </source>
</evidence>
<dbReference type="InterPro" id="IPR007235">
    <property type="entry name" value="Glyco_trans_28_C"/>
</dbReference>
<comment type="subunit">
    <text evidence="1 7">Heterodimer with ALG14 to form a functional enzyme.</text>
</comment>
<comment type="similarity">
    <text evidence="7">Belongs to the glycosyltransferase 28 family.</text>
</comment>
<proteinExistence type="inferred from homology"/>
<name>A0A1J7INY8_9PEZI</name>